<dbReference type="GO" id="GO:0006083">
    <property type="term" value="P:acetate metabolic process"/>
    <property type="evidence" value="ECO:0007669"/>
    <property type="project" value="InterPro"/>
</dbReference>
<evidence type="ECO:0000256" key="1">
    <source>
        <dbReference type="ARBA" id="ARBA00009632"/>
    </source>
</evidence>
<evidence type="ECO:0000313" key="7">
    <source>
        <dbReference type="Proteomes" id="UP000006672"/>
    </source>
</evidence>
<feature type="domain" description="Acetyl-CoA hydrolase/transferase N-terminal" evidence="3">
    <location>
        <begin position="43"/>
        <end position="145"/>
    </location>
</feature>
<dbReference type="GeneID" id="6103478"/>
<dbReference type="InterPro" id="IPR037171">
    <property type="entry name" value="NagB/RpiA_transferase-like"/>
</dbReference>
<evidence type="ECO:0000313" key="8">
    <source>
        <dbReference type="WBParaSite" id="Bm2741.1"/>
    </source>
</evidence>
<protein>
    <submittedName>
        <fullName evidence="8">Acetyl-CoA hydrolase</fullName>
    </submittedName>
    <submittedName>
        <fullName evidence="5">Bm2741</fullName>
    </submittedName>
</protein>
<dbReference type="EMBL" id="CAAKNF010000193">
    <property type="protein sequence ID" value="VIO93965.1"/>
    <property type="molecule type" value="Genomic_DNA"/>
</dbReference>
<comment type="similarity">
    <text evidence="1">Belongs to the acetyl-CoA hydrolase/transferase family.</text>
</comment>
<reference evidence="6" key="3">
    <citation type="submission" date="2019-04" db="EMBL/GenBank/DDBJ databases">
        <authorList>
            <person name="Howe K."/>
            <person name="Paulini M."/>
            <person name="Williams G."/>
        </authorList>
    </citation>
    <scope>NUCLEOTIDE SEQUENCE [LARGE SCALE GENOMIC DNA]</scope>
    <source>
        <strain evidence="6">FR3</strain>
    </source>
</reference>
<evidence type="ECO:0000259" key="3">
    <source>
        <dbReference type="Pfam" id="PF02550"/>
    </source>
</evidence>
<accession>A0A4E9FAT4</accession>
<name>A0A0H5S897_BRUMA</name>
<dbReference type="AlphaFoldDB" id="A0A0H5S897"/>
<dbReference type="Proteomes" id="UP000006672">
    <property type="component" value="Unassembled WGS sequence"/>
</dbReference>
<reference evidence="5" key="2">
    <citation type="submission" date="2012-12" db="EMBL/GenBank/DDBJ databases">
        <authorList>
            <person name="Gao Y.W."/>
            <person name="Fan S.T."/>
            <person name="Sun H.T."/>
            <person name="Wang Z."/>
            <person name="Gao X.L."/>
            <person name="Li Y.G."/>
            <person name="Wang T.C."/>
            <person name="Zhang K."/>
            <person name="Xu W.W."/>
            <person name="Yu Z.J."/>
            <person name="Xia X.Z."/>
        </authorList>
    </citation>
    <scope>NUCLEOTIDE SEQUENCE</scope>
    <source>
        <strain evidence="5">FR3</strain>
    </source>
</reference>
<dbReference type="OrthoDB" id="10250396at2759"/>
<dbReference type="GO" id="GO:0005739">
    <property type="term" value="C:mitochondrion"/>
    <property type="evidence" value="ECO:0007669"/>
    <property type="project" value="TreeGrafter"/>
</dbReference>
<reference evidence="8" key="4">
    <citation type="submission" date="2019-12" db="UniProtKB">
        <authorList>
            <consortium name="WormBaseParasite"/>
        </authorList>
    </citation>
    <scope>IDENTIFICATION</scope>
</reference>
<dbReference type="PANTHER" id="PTHR21432:SF20">
    <property type="entry name" value="ACETYL-COA HYDROLASE"/>
    <property type="match status" value="1"/>
</dbReference>
<feature type="domain" description="Acetyl-CoA hydrolase/transferase C-terminal" evidence="4">
    <location>
        <begin position="283"/>
        <end position="355"/>
    </location>
</feature>
<feature type="domain" description="Acetyl-CoA hydrolase/transferase C-terminal" evidence="4">
    <location>
        <begin position="229"/>
        <end position="279"/>
    </location>
</feature>
<dbReference type="Pfam" id="PF13336">
    <property type="entry name" value="AcetylCoA_hyd_C"/>
    <property type="match status" value="2"/>
</dbReference>
<sequence>MGATPTLLLEGLCDYAETNDLKQLTSHHLHLEGTTKWTQPNFKDRIRSNSLFTGSNLREAVNEGLADFISVFLHEVPLLFRSGAVKLNTVLLTVISPPDDSGYCTLVPILNSLSIILISAISNKNMPRTFGDSIIHHNDIDIVIEMDYSLYKRKNTEAGSLQEKKIGEIIASNLVDNGATLQTGIGAISDATLASLVNHKDLGIKTPKCFQMEPYFQEKLVIVTSFIYGSDKLYHFVDGNLDILCGDEAWVNDPITIRMMPKMTAINSAVEIDLIAKVIRMFPIIAITSTIRKGQSKIVPYINEGAGVVTSRAHVHYVVTEYGIAQLWGKNMRQRAYELIRISHPSQREKLEKAAFERMKVMPSLD</sequence>
<dbReference type="Gene3D" id="3.40.1080.10">
    <property type="entry name" value="Glutaconate Coenzyme A-transferase"/>
    <property type="match status" value="1"/>
</dbReference>
<evidence type="ECO:0000313" key="9">
    <source>
        <dbReference type="WormBase" id="Bm2741"/>
    </source>
</evidence>
<reference evidence="5 7" key="1">
    <citation type="journal article" date="2007" name="Science">
        <title>Draft genome of the filarial nematode parasite Brugia malayi.</title>
        <authorList>
            <person name="Ghedin E."/>
            <person name="Wang S."/>
            <person name="Spiro D."/>
            <person name="Caler E."/>
            <person name="Zhao Q."/>
            <person name="Crabtree J."/>
            <person name="Allen J.E."/>
            <person name="Delcher A.L."/>
            <person name="Guiliano D.B."/>
            <person name="Miranda-Saavedra D."/>
            <person name="Angiuoli S.V."/>
            <person name="Creasy T."/>
            <person name="Amedeo P."/>
            <person name="Haas B."/>
            <person name="El-Sayed N.M."/>
            <person name="Wortman J.R."/>
            <person name="Feldblyum T."/>
            <person name="Tallon L."/>
            <person name="Schatz M."/>
            <person name="Shumway M."/>
            <person name="Koo H."/>
            <person name="Salzberg S.L."/>
            <person name="Schobel S."/>
            <person name="Pertea M."/>
            <person name="Pop M."/>
            <person name="White O."/>
            <person name="Barton G.J."/>
            <person name="Carlow C.K."/>
            <person name="Crawford M.J."/>
            <person name="Daub J."/>
            <person name="Dimmic M.W."/>
            <person name="Estes C.F."/>
            <person name="Foster J.M."/>
            <person name="Ganatra M."/>
            <person name="Gregory W.F."/>
            <person name="Johnson N.M."/>
            <person name="Jin J."/>
            <person name="Komuniecki R."/>
            <person name="Korf I."/>
            <person name="Kumar S."/>
            <person name="Laney S."/>
            <person name="Li B.W."/>
            <person name="Li W."/>
            <person name="Lindblom T.H."/>
            <person name="Lustigman S."/>
            <person name="Ma D."/>
            <person name="Maina C.V."/>
            <person name="Martin D.M."/>
            <person name="McCarter J.P."/>
            <person name="McReynolds L."/>
            <person name="Mitreva M."/>
            <person name="Nutman T.B."/>
            <person name="Parkinson J."/>
            <person name="Peregrin-Alvarez J.M."/>
            <person name="Poole C."/>
            <person name="Ren Q."/>
            <person name="Saunders L."/>
            <person name="Sluder A.E."/>
            <person name="Smith K."/>
            <person name="Stanke M."/>
            <person name="Unnasch T.R."/>
            <person name="Ware J."/>
            <person name="Wei A.D."/>
            <person name="Weil G."/>
            <person name="Williams D.J."/>
            <person name="Zhang Y."/>
            <person name="Williams S.A."/>
            <person name="Fraser-Liggett C."/>
            <person name="Slatko B."/>
            <person name="Blaxter M.L."/>
            <person name="Scott A.L."/>
        </authorList>
    </citation>
    <scope>NUCLEOTIDE SEQUENCE</scope>
    <source>
        <strain evidence="5 7">FR3</strain>
    </source>
</reference>
<dbReference type="InterPro" id="IPR003702">
    <property type="entry name" value="ActCoA_hydro_N"/>
</dbReference>
<dbReference type="Gene3D" id="3.40.1080.20">
    <property type="entry name" value="Acetyl-CoA hydrolase/transferase C-terminal domain"/>
    <property type="match status" value="1"/>
</dbReference>
<dbReference type="InterPro" id="IPR038460">
    <property type="entry name" value="AcetylCoA_hyd_C_sf"/>
</dbReference>
<dbReference type="PANTHER" id="PTHR21432">
    <property type="entry name" value="ACETYL-COA HYDROLASE-RELATED"/>
    <property type="match status" value="1"/>
</dbReference>
<evidence type="ECO:0000259" key="4">
    <source>
        <dbReference type="Pfam" id="PF13336"/>
    </source>
</evidence>
<dbReference type="InterPro" id="IPR046433">
    <property type="entry name" value="ActCoA_hydro"/>
</dbReference>
<dbReference type="WBParaSite" id="Bm2741.1">
    <property type="protein sequence ID" value="Bm2741.1"/>
    <property type="gene ID" value="WBGene00223002"/>
</dbReference>
<evidence type="ECO:0000313" key="6">
    <source>
        <dbReference type="EMBL" id="VIO93965.1"/>
    </source>
</evidence>
<dbReference type="WormBase" id="Bm2741">
    <property type="protein sequence ID" value="BM39106"/>
    <property type="gene ID" value="WBGene00223002"/>
    <property type="gene designation" value="Bma-acer-1.2"/>
</dbReference>
<accession>A0A0H5S897</accession>
<organism evidence="5">
    <name type="scientific">Brugia malayi</name>
    <name type="common">Filarial nematode worm</name>
    <dbReference type="NCBI Taxonomy" id="6279"/>
    <lineage>
        <taxon>Eukaryota</taxon>
        <taxon>Metazoa</taxon>
        <taxon>Ecdysozoa</taxon>
        <taxon>Nematoda</taxon>
        <taxon>Chromadorea</taxon>
        <taxon>Rhabditida</taxon>
        <taxon>Spirurina</taxon>
        <taxon>Spiruromorpha</taxon>
        <taxon>Filarioidea</taxon>
        <taxon>Onchocercidae</taxon>
        <taxon>Brugia</taxon>
    </lineage>
</organism>
<dbReference type="EMBL" id="LN856992">
    <property type="protein sequence ID" value="CRZ24913.1"/>
    <property type="molecule type" value="Genomic_DNA"/>
</dbReference>
<dbReference type="GO" id="GO:0008775">
    <property type="term" value="F:acetate CoA-transferase activity"/>
    <property type="evidence" value="ECO:0007669"/>
    <property type="project" value="InterPro"/>
</dbReference>
<keyword evidence="2" id="KW-0808">Transferase</keyword>
<dbReference type="Gene3D" id="3.30.750.70">
    <property type="entry name" value="4-hydroxybutyrate coenzyme like domains"/>
    <property type="match status" value="1"/>
</dbReference>
<dbReference type="Pfam" id="PF02550">
    <property type="entry name" value="AcetylCoA_hydro"/>
    <property type="match status" value="1"/>
</dbReference>
<evidence type="ECO:0000256" key="2">
    <source>
        <dbReference type="ARBA" id="ARBA00022679"/>
    </source>
</evidence>
<dbReference type="STRING" id="6279.A0A0H5S897"/>
<dbReference type="InterPro" id="IPR026888">
    <property type="entry name" value="AcetylCoA_hyd_C"/>
</dbReference>
<dbReference type="RefSeq" id="XP_042934640.1">
    <property type="nucleotide sequence ID" value="XM_043078706.1"/>
</dbReference>
<evidence type="ECO:0000313" key="5">
    <source>
        <dbReference type="EMBL" id="CRZ24913.1"/>
    </source>
</evidence>
<gene>
    <name evidence="9" type="primary">bma-acer-1.2</name>
    <name evidence="6 8" type="synonym">Bma-acer-1.2</name>
    <name evidence="5 9" type="ORF">Bm2741</name>
    <name evidence="6" type="ORF">BM_BM2741</name>
    <name evidence="5" type="ORF">BM_Bm2741</name>
</gene>
<keyword evidence="7" id="KW-1185">Reference proteome</keyword>
<dbReference type="SUPFAM" id="SSF100950">
    <property type="entry name" value="NagB/RpiA/CoA transferase-like"/>
    <property type="match status" value="2"/>
</dbReference>
<proteinExistence type="inferred from homology"/>